<dbReference type="InterPro" id="IPR036680">
    <property type="entry name" value="SPOR-like_sf"/>
</dbReference>
<evidence type="ECO:0000313" key="4">
    <source>
        <dbReference type="Proteomes" id="UP001318321"/>
    </source>
</evidence>
<dbReference type="Pfam" id="PF05036">
    <property type="entry name" value="SPOR"/>
    <property type="match status" value="1"/>
</dbReference>
<evidence type="ECO:0000313" key="3">
    <source>
        <dbReference type="EMBL" id="NIC04368.1"/>
    </source>
</evidence>
<dbReference type="PANTHER" id="PTHR38687:SF1">
    <property type="entry name" value="CELL DIVISION PROTEIN DEDD"/>
    <property type="match status" value="1"/>
</dbReference>
<dbReference type="PANTHER" id="PTHR38687">
    <property type="entry name" value="CELL DIVISION PROTEIN DEDD-RELATED"/>
    <property type="match status" value="1"/>
</dbReference>
<dbReference type="Gene3D" id="3.30.70.1070">
    <property type="entry name" value="Sporulation related repeat"/>
    <property type="match status" value="1"/>
</dbReference>
<dbReference type="PROSITE" id="PS51724">
    <property type="entry name" value="SPOR"/>
    <property type="match status" value="1"/>
</dbReference>
<proteinExistence type="predicted"/>
<comment type="caution">
    <text evidence="3">The sequence shown here is derived from an EMBL/GenBank/DDBJ whole genome shotgun (WGS) entry which is preliminary data.</text>
</comment>
<feature type="compositionally biased region" description="Polar residues" evidence="1">
    <location>
        <begin position="138"/>
        <end position="159"/>
    </location>
</feature>
<feature type="compositionally biased region" description="Polar residues" evidence="1">
    <location>
        <begin position="61"/>
        <end position="71"/>
    </location>
</feature>
<name>A0ABX0PMM5_9GAMM</name>
<reference evidence="3 4" key="1">
    <citation type="submission" date="2020-03" db="EMBL/GenBank/DDBJ databases">
        <title>Identification of Halomonas strains.</title>
        <authorList>
            <person name="Xiao Z."/>
            <person name="Dong F."/>
            <person name="Wang Z."/>
            <person name="Zhao J.-Y."/>
        </authorList>
    </citation>
    <scope>NUCLEOTIDE SEQUENCE [LARGE SCALE GENOMIC DNA]</scope>
    <source>
        <strain evidence="3 4">DX6</strain>
    </source>
</reference>
<dbReference type="SUPFAM" id="SSF110997">
    <property type="entry name" value="Sporulation related repeat"/>
    <property type="match status" value="1"/>
</dbReference>
<protein>
    <submittedName>
        <fullName evidence="3">Acetyl-CoA carboxylase subunit beta</fullName>
    </submittedName>
</protein>
<dbReference type="RefSeq" id="WP_167110863.1">
    <property type="nucleotide sequence ID" value="NZ_JAAQTO010000006.1"/>
</dbReference>
<evidence type="ECO:0000259" key="2">
    <source>
        <dbReference type="PROSITE" id="PS51724"/>
    </source>
</evidence>
<dbReference type="Proteomes" id="UP001318321">
    <property type="component" value="Unassembled WGS sequence"/>
</dbReference>
<dbReference type="InterPro" id="IPR052521">
    <property type="entry name" value="Cell_div_SPOR-domain"/>
</dbReference>
<feature type="domain" description="SPOR" evidence="2">
    <location>
        <begin position="159"/>
        <end position="235"/>
    </location>
</feature>
<dbReference type="InterPro" id="IPR007730">
    <property type="entry name" value="SPOR-like_dom"/>
</dbReference>
<dbReference type="EMBL" id="JAAQTO010000006">
    <property type="protein sequence ID" value="NIC04368.1"/>
    <property type="molecule type" value="Genomic_DNA"/>
</dbReference>
<evidence type="ECO:0000256" key="1">
    <source>
        <dbReference type="SAM" id="MobiDB-lite"/>
    </source>
</evidence>
<sequence length="237" mass="25408">MKYGMRERISGAIILIALAVIFVPMLFDEPAPRDERPQPMLTIGQPVPVERRNVPDPQPPTSLGQIRTPETNPALVEPQPPLADVEPEPGDAERVEPEPAVALQEGGASSDANQAASPADAPRQDPIADLAQAASERLANSQSPAQNSEPERQGSSASASPGGEWAVQVGSFGEPGNAERLQSQLQEQGFPVYSRQRDNNMTTVYVGPFESSDSGERAMSAVKEQINLQGLLVRVRE</sequence>
<organism evidence="3 4">
    <name type="scientific">Billgrantia bachuensis</name>
    <dbReference type="NCBI Taxonomy" id="2717286"/>
    <lineage>
        <taxon>Bacteria</taxon>
        <taxon>Pseudomonadati</taxon>
        <taxon>Pseudomonadota</taxon>
        <taxon>Gammaproteobacteria</taxon>
        <taxon>Oceanospirillales</taxon>
        <taxon>Halomonadaceae</taxon>
        <taxon>Billgrantia</taxon>
    </lineage>
</organism>
<keyword evidence="4" id="KW-1185">Reference proteome</keyword>
<gene>
    <name evidence="3" type="ORF">HBJ55_02870</name>
</gene>
<feature type="region of interest" description="Disordered" evidence="1">
    <location>
        <begin position="29"/>
        <end position="184"/>
    </location>
</feature>
<accession>A0ABX0PMM5</accession>